<dbReference type="AlphaFoldDB" id="A0A3D8PZP4"/>
<dbReference type="PRINTS" id="PR00368">
    <property type="entry name" value="FADPNR"/>
</dbReference>
<dbReference type="PRINTS" id="PR00469">
    <property type="entry name" value="PNDRDTASEII"/>
</dbReference>
<keyword evidence="3" id="KW-1185">Reference proteome</keyword>
<evidence type="ECO:0000313" key="3">
    <source>
        <dbReference type="Proteomes" id="UP000256520"/>
    </source>
</evidence>
<dbReference type="GO" id="GO:0050661">
    <property type="term" value="F:NADP binding"/>
    <property type="evidence" value="ECO:0007669"/>
    <property type="project" value="InterPro"/>
</dbReference>
<dbReference type="GO" id="GO:0004497">
    <property type="term" value="F:monooxygenase activity"/>
    <property type="evidence" value="ECO:0007669"/>
    <property type="project" value="TreeGrafter"/>
</dbReference>
<evidence type="ECO:0000313" key="2">
    <source>
        <dbReference type="EMBL" id="RDW21272.1"/>
    </source>
</evidence>
<proteinExistence type="predicted"/>
<reference evidence="3" key="1">
    <citation type="submission" date="2017-11" db="EMBL/GenBank/DDBJ databases">
        <authorList>
            <person name="Zhu W."/>
        </authorList>
    </citation>
    <scope>NUCLEOTIDE SEQUENCE [LARGE SCALE GENOMIC DNA]</scope>
    <source>
        <strain evidence="3">CAU 1051</strain>
    </source>
</reference>
<dbReference type="InterPro" id="IPR000960">
    <property type="entry name" value="Flavin_mOase"/>
</dbReference>
<dbReference type="Gene3D" id="3.50.50.60">
    <property type="entry name" value="FAD/NAD(P)-binding domain"/>
    <property type="match status" value="1"/>
</dbReference>
<dbReference type="EMBL" id="PIOD01000003">
    <property type="protein sequence ID" value="RDW21272.1"/>
    <property type="molecule type" value="Genomic_DNA"/>
</dbReference>
<dbReference type="Proteomes" id="UP000256520">
    <property type="component" value="Unassembled WGS sequence"/>
</dbReference>
<dbReference type="InterPro" id="IPR036188">
    <property type="entry name" value="FAD/NAD-bd_sf"/>
</dbReference>
<sequence>MYDAIIIGGGQAGLSMGYYLQQTNLSFLILEKGERIGEVWRNRYDSLRLFTPRAYSSLPGLALEGIQSDYPTKDDIAKYLSLYANTFRLPLKLKTTVQRIHKTQNGFRIATDKEEFSAKNVVIAAGAFQKPLLPKFMNTLSNGVLQLHSSEYMNAKQLRDGAVLVVGGGNSGSQIAVELSKERKTYLSVSHRIKFLPQDIMKKSIFWWFDKLGIYTANVNSKVGQIIKKQPDPIFGYELKTLIKNEKVILKPRTRSIQNNNFTFEDNSQLNVNNVIWSTGFVSDYSWIDIAEVFDEKNQLLHQRGISPVKGLYFLGLPWQSCRGSALLQGVGADAEYLIKSILDNS</sequence>
<dbReference type="PANTHER" id="PTHR43539:SF78">
    <property type="entry name" value="FLAVIN-CONTAINING MONOOXYGENASE"/>
    <property type="match status" value="1"/>
</dbReference>
<protein>
    <submittedName>
        <fullName evidence="2">Oxidoreductase</fullName>
    </submittedName>
</protein>
<dbReference type="InterPro" id="IPR050982">
    <property type="entry name" value="Auxin_biosynth/cation_transpt"/>
</dbReference>
<dbReference type="PIRSF" id="PIRSF000332">
    <property type="entry name" value="FMO"/>
    <property type="match status" value="1"/>
</dbReference>
<keyword evidence="1" id="KW-0560">Oxidoreductase</keyword>
<dbReference type="SUPFAM" id="SSF51905">
    <property type="entry name" value="FAD/NAD(P)-binding domain"/>
    <property type="match status" value="2"/>
</dbReference>
<gene>
    <name evidence="2" type="ORF">CWR45_03255</name>
</gene>
<name>A0A3D8PZP4_9BACI</name>
<dbReference type="PANTHER" id="PTHR43539">
    <property type="entry name" value="FLAVIN-BINDING MONOOXYGENASE-LIKE PROTEIN (AFU_ORTHOLOGUE AFUA_4G09220)"/>
    <property type="match status" value="1"/>
</dbReference>
<dbReference type="Pfam" id="PF13738">
    <property type="entry name" value="Pyr_redox_3"/>
    <property type="match status" value="1"/>
</dbReference>
<organism evidence="2 3">
    <name type="scientific">Oceanobacillus chungangensis</name>
    <dbReference type="NCBI Taxonomy" id="1229152"/>
    <lineage>
        <taxon>Bacteria</taxon>
        <taxon>Bacillati</taxon>
        <taxon>Bacillota</taxon>
        <taxon>Bacilli</taxon>
        <taxon>Bacillales</taxon>
        <taxon>Bacillaceae</taxon>
        <taxon>Oceanobacillus</taxon>
    </lineage>
</organism>
<evidence type="ECO:0000256" key="1">
    <source>
        <dbReference type="ARBA" id="ARBA00023002"/>
    </source>
</evidence>
<dbReference type="GO" id="GO:0050660">
    <property type="term" value="F:flavin adenine dinucleotide binding"/>
    <property type="evidence" value="ECO:0007669"/>
    <property type="project" value="InterPro"/>
</dbReference>
<accession>A0A3D8PZP4</accession>
<dbReference type="OrthoDB" id="9778740at2"/>
<dbReference type="RefSeq" id="WP_115748384.1">
    <property type="nucleotide sequence ID" value="NZ_PIOD01000003.1"/>
</dbReference>
<comment type="caution">
    <text evidence="2">The sequence shown here is derived from an EMBL/GenBank/DDBJ whole genome shotgun (WGS) entry which is preliminary data.</text>
</comment>